<sequence>MNMVEQVAARLIEAWHTGQRQSHEGLVLESEAQAYAVQQCVADALGWFSQEPARAWKLGGSPDSFISAAGVPADAVHSSGWQAPSGYCNGFGIEGELIVRLRCDLDQHTDLEMAYRAIDAWLPGIELCDTRWLSAEHADPLLRLADQQSNRALIIGEPCSLEAPFDWPGQTAEVRINGVSQQVSTGSHPFAEPLNSLPWLARHAALQGNPLRAGDLVATGSWTGICWAPPSARVEVKFAGLGSVTFST</sequence>
<feature type="domain" description="Fumarylacetoacetase-like C-terminal" evidence="4">
    <location>
        <begin position="80"/>
        <end position="245"/>
    </location>
</feature>
<dbReference type="InterPro" id="IPR050772">
    <property type="entry name" value="Hydratase-Decarb/MhpD_sf"/>
</dbReference>
<keyword evidence="3" id="KW-0456">Lyase</keyword>
<dbReference type="InterPro" id="IPR036663">
    <property type="entry name" value="Fumarylacetoacetase_C_sf"/>
</dbReference>
<dbReference type="EMBL" id="FZOG01000009">
    <property type="protein sequence ID" value="SNT05824.1"/>
    <property type="molecule type" value="Genomic_DNA"/>
</dbReference>
<comment type="similarity">
    <text evidence="1">Belongs to the hydratase/decarboxylase family.</text>
</comment>
<dbReference type="Gene3D" id="3.90.850.10">
    <property type="entry name" value="Fumarylacetoacetase-like, C-terminal domain"/>
    <property type="match status" value="1"/>
</dbReference>
<name>A0A239JM38_9PSED</name>
<proteinExistence type="inferred from homology"/>
<protein>
    <submittedName>
        <fullName evidence="5">2-keto-4-pentenoate hydratase</fullName>
    </submittedName>
</protein>
<dbReference type="GO" id="GO:0008684">
    <property type="term" value="F:2-oxopent-4-enoate hydratase activity"/>
    <property type="evidence" value="ECO:0007669"/>
    <property type="project" value="TreeGrafter"/>
</dbReference>
<dbReference type="SUPFAM" id="SSF56529">
    <property type="entry name" value="FAH"/>
    <property type="match status" value="1"/>
</dbReference>
<gene>
    <name evidence="5" type="ORF">SAMN05216255_4362</name>
</gene>
<evidence type="ECO:0000256" key="2">
    <source>
        <dbReference type="ARBA" id="ARBA00022797"/>
    </source>
</evidence>
<keyword evidence="6" id="KW-1185">Reference proteome</keyword>
<dbReference type="PANTHER" id="PTHR30143:SF0">
    <property type="entry name" value="2-KETO-4-PENTENOATE HYDRATASE"/>
    <property type="match status" value="1"/>
</dbReference>
<dbReference type="InterPro" id="IPR011234">
    <property type="entry name" value="Fumarylacetoacetase-like_C"/>
</dbReference>
<organism evidence="5 6">
    <name type="scientific">Pseudomonas segetis</name>
    <dbReference type="NCBI Taxonomy" id="298908"/>
    <lineage>
        <taxon>Bacteria</taxon>
        <taxon>Pseudomonadati</taxon>
        <taxon>Pseudomonadota</taxon>
        <taxon>Gammaproteobacteria</taxon>
        <taxon>Pseudomonadales</taxon>
        <taxon>Pseudomonadaceae</taxon>
        <taxon>Pseudomonas</taxon>
    </lineage>
</organism>
<accession>A0A239JM38</accession>
<dbReference type="AlphaFoldDB" id="A0A239JM38"/>
<dbReference type="Proteomes" id="UP000242915">
    <property type="component" value="Unassembled WGS sequence"/>
</dbReference>
<dbReference type="RefSeq" id="WP_089361268.1">
    <property type="nucleotide sequence ID" value="NZ_FZOG01000009.1"/>
</dbReference>
<evidence type="ECO:0000259" key="4">
    <source>
        <dbReference type="Pfam" id="PF01557"/>
    </source>
</evidence>
<evidence type="ECO:0000313" key="6">
    <source>
        <dbReference type="Proteomes" id="UP000242915"/>
    </source>
</evidence>
<dbReference type="Pfam" id="PF01557">
    <property type="entry name" value="FAA_hydrolase"/>
    <property type="match status" value="1"/>
</dbReference>
<evidence type="ECO:0000256" key="1">
    <source>
        <dbReference type="ARBA" id="ARBA00010715"/>
    </source>
</evidence>
<evidence type="ECO:0000313" key="5">
    <source>
        <dbReference type="EMBL" id="SNT05824.1"/>
    </source>
</evidence>
<evidence type="ECO:0000256" key="3">
    <source>
        <dbReference type="ARBA" id="ARBA00023239"/>
    </source>
</evidence>
<keyword evidence="2" id="KW-0058">Aromatic hydrocarbons catabolism</keyword>
<dbReference type="GO" id="GO:0005737">
    <property type="term" value="C:cytoplasm"/>
    <property type="evidence" value="ECO:0007669"/>
    <property type="project" value="TreeGrafter"/>
</dbReference>
<reference evidence="6" key="1">
    <citation type="submission" date="2017-06" db="EMBL/GenBank/DDBJ databases">
        <authorList>
            <person name="Varghese N."/>
            <person name="Submissions S."/>
        </authorList>
    </citation>
    <scope>NUCLEOTIDE SEQUENCE [LARGE SCALE GENOMIC DNA]</scope>
    <source>
        <strain evidence="6">CIP 108523</strain>
    </source>
</reference>
<dbReference type="PANTHER" id="PTHR30143">
    <property type="entry name" value="ACID HYDRATASE"/>
    <property type="match status" value="1"/>
</dbReference>